<sequence>DIQSIDDAVRNIIGGIERLLQDTIYLKRCRNSLNAFGSLPAEILLEIFRWCPQKKKKIKDQCFAFSQVCHRWREVAISDATLWTTPDLFRPNLAEDIFKNRSAQLPLHI</sequence>
<keyword evidence="2" id="KW-1185">Reference proteome</keyword>
<feature type="non-terminal residue" evidence="1">
    <location>
        <position position="1"/>
    </location>
</feature>
<name>A0ACB8TYU6_9APHY</name>
<dbReference type="EMBL" id="MU274919">
    <property type="protein sequence ID" value="KAI0087242.1"/>
    <property type="molecule type" value="Genomic_DNA"/>
</dbReference>
<organism evidence="1 2">
    <name type="scientific">Irpex rosettiformis</name>
    <dbReference type="NCBI Taxonomy" id="378272"/>
    <lineage>
        <taxon>Eukaryota</taxon>
        <taxon>Fungi</taxon>
        <taxon>Dikarya</taxon>
        <taxon>Basidiomycota</taxon>
        <taxon>Agaricomycotina</taxon>
        <taxon>Agaricomycetes</taxon>
        <taxon>Polyporales</taxon>
        <taxon>Irpicaceae</taxon>
        <taxon>Irpex</taxon>
    </lineage>
</organism>
<gene>
    <name evidence="1" type="ORF">BDY19DRAFT_869892</name>
</gene>
<reference evidence="1" key="1">
    <citation type="journal article" date="2021" name="Environ. Microbiol.">
        <title>Gene family expansions and transcriptome signatures uncover fungal adaptations to wood decay.</title>
        <authorList>
            <person name="Hage H."/>
            <person name="Miyauchi S."/>
            <person name="Viragh M."/>
            <person name="Drula E."/>
            <person name="Min B."/>
            <person name="Chaduli D."/>
            <person name="Navarro D."/>
            <person name="Favel A."/>
            <person name="Norest M."/>
            <person name="Lesage-Meessen L."/>
            <person name="Balint B."/>
            <person name="Merenyi Z."/>
            <person name="de Eugenio L."/>
            <person name="Morin E."/>
            <person name="Martinez A.T."/>
            <person name="Baldrian P."/>
            <person name="Stursova M."/>
            <person name="Martinez M.J."/>
            <person name="Novotny C."/>
            <person name="Magnuson J.K."/>
            <person name="Spatafora J.W."/>
            <person name="Maurice S."/>
            <person name="Pangilinan J."/>
            <person name="Andreopoulos W."/>
            <person name="LaButti K."/>
            <person name="Hundley H."/>
            <person name="Na H."/>
            <person name="Kuo A."/>
            <person name="Barry K."/>
            <person name="Lipzen A."/>
            <person name="Henrissat B."/>
            <person name="Riley R."/>
            <person name="Ahrendt S."/>
            <person name="Nagy L.G."/>
            <person name="Grigoriev I.V."/>
            <person name="Martin F."/>
            <person name="Rosso M.N."/>
        </authorList>
    </citation>
    <scope>NUCLEOTIDE SEQUENCE</scope>
    <source>
        <strain evidence="1">CBS 384.51</strain>
    </source>
</reference>
<feature type="non-terminal residue" evidence="1">
    <location>
        <position position="109"/>
    </location>
</feature>
<dbReference type="Proteomes" id="UP001055072">
    <property type="component" value="Unassembled WGS sequence"/>
</dbReference>
<proteinExistence type="predicted"/>
<protein>
    <submittedName>
        <fullName evidence="1">Uncharacterized protein</fullName>
    </submittedName>
</protein>
<evidence type="ECO:0000313" key="1">
    <source>
        <dbReference type="EMBL" id="KAI0087242.1"/>
    </source>
</evidence>
<comment type="caution">
    <text evidence="1">The sequence shown here is derived from an EMBL/GenBank/DDBJ whole genome shotgun (WGS) entry which is preliminary data.</text>
</comment>
<evidence type="ECO:0000313" key="2">
    <source>
        <dbReference type="Proteomes" id="UP001055072"/>
    </source>
</evidence>
<accession>A0ACB8TYU6</accession>